<feature type="region of interest" description="Disordered" evidence="2">
    <location>
        <begin position="187"/>
        <end position="219"/>
    </location>
</feature>
<protein>
    <submittedName>
        <fullName evidence="3">Uncharacterized protein</fullName>
    </submittedName>
</protein>
<proteinExistence type="predicted"/>
<dbReference type="OrthoDB" id="5456515at2"/>
<dbReference type="eggNOG" id="ENOG5032DER">
    <property type="taxonomic scope" value="Bacteria"/>
</dbReference>
<evidence type="ECO:0000256" key="1">
    <source>
        <dbReference type="SAM" id="Coils"/>
    </source>
</evidence>
<dbReference type="HOGENOM" id="CLU_1223127_0_0_7"/>
<evidence type="ECO:0000313" key="3">
    <source>
        <dbReference type="EMBL" id="ADU64022.1"/>
    </source>
</evidence>
<dbReference type="RefSeq" id="WP_013515923.1">
    <property type="nucleotide sequence ID" value="NC_014844.1"/>
</dbReference>
<dbReference type="Proteomes" id="UP000002191">
    <property type="component" value="Chromosome"/>
</dbReference>
<keyword evidence="4" id="KW-1185">Reference proteome</keyword>
<sequence>MAEAKVFPMNSFVSVLRGDAADQTQLDMLAYITQAETLDAEFAPVAQSLSKAWIYEQEPGLTKYAEGDIAKLGNQVKIEALPEGEAARARKVLAVLGALKAENEALKAQVVALTAEKADLAAKIGPLEAQAKTVAAQNAAGEQKVTVASSKLDEMSKKLTDLMAEVEKVKSQGVVVAGVAGGAGAGAAASADMSTGPQVGGEPEADFGLGGDAFGGDTW</sequence>
<dbReference type="Gene3D" id="6.10.250.3110">
    <property type="match status" value="1"/>
</dbReference>
<evidence type="ECO:0000313" key="4">
    <source>
        <dbReference type="Proteomes" id="UP000002191"/>
    </source>
</evidence>
<dbReference type="AlphaFoldDB" id="E6VZF0"/>
<feature type="coiled-coil region" evidence="1">
    <location>
        <begin position="96"/>
        <end position="123"/>
    </location>
</feature>
<reference evidence="4" key="1">
    <citation type="submission" date="2010-12" db="EMBL/GenBank/DDBJ databases">
        <title>Complete sequence of Desulfovibrio aespoeensis Aspo-2.</title>
        <authorList>
            <consortium name="US DOE Joint Genome Institute"/>
            <person name="Lucas S."/>
            <person name="Copeland A."/>
            <person name="Lapidus A."/>
            <person name="Cheng J.-F."/>
            <person name="Goodwin L."/>
            <person name="Pitluck S."/>
            <person name="Chertkov O."/>
            <person name="Misra M."/>
            <person name="Detter J.C."/>
            <person name="Han C."/>
            <person name="Tapia R."/>
            <person name="Land M."/>
            <person name="Hauser L."/>
            <person name="Kyrpides N."/>
            <person name="Ivanova N."/>
            <person name="Ovchinnikova G."/>
            <person name="Pedersen K."/>
            <person name="Jagevall S."/>
            <person name="Hazen T."/>
            <person name="Woyke T."/>
        </authorList>
    </citation>
    <scope>NUCLEOTIDE SEQUENCE [LARGE SCALE GENOMIC DNA]</scope>
    <source>
        <strain evidence="4">ATCC 700646 / DSM 10631 / Aspo-2</strain>
    </source>
</reference>
<gene>
    <name evidence="3" type="ordered locus">Daes_3029</name>
</gene>
<name>E6VZF0_PSEA9</name>
<feature type="compositionally biased region" description="Gly residues" evidence="2">
    <location>
        <begin position="208"/>
        <end position="219"/>
    </location>
</feature>
<reference evidence="3 4" key="2">
    <citation type="journal article" date="2014" name="Genome Announc.">
        <title>Complete Genome Sequence of the Subsurface, Mesophilic Sulfate-Reducing Bacterium Desulfovibrio aespoeensis Aspo-2.</title>
        <authorList>
            <person name="Pedersen K."/>
            <person name="Bengtsson A."/>
            <person name="Edlund J."/>
            <person name="Rabe L."/>
            <person name="Hazen T."/>
            <person name="Chakraborty R."/>
            <person name="Goodwin L."/>
            <person name="Shapiro N."/>
        </authorList>
    </citation>
    <scope>NUCLEOTIDE SEQUENCE [LARGE SCALE GENOMIC DNA]</scope>
    <source>
        <strain evidence="4">ATCC 700646 / DSM 10631 / Aspo-2</strain>
    </source>
</reference>
<keyword evidence="1" id="KW-0175">Coiled coil</keyword>
<dbReference type="STRING" id="643562.Daes_3029"/>
<accession>E6VZF0</accession>
<dbReference type="EMBL" id="CP002431">
    <property type="protein sequence ID" value="ADU64022.1"/>
    <property type="molecule type" value="Genomic_DNA"/>
</dbReference>
<organism evidence="3 4">
    <name type="scientific">Pseudodesulfovibrio aespoeensis (strain ATCC 700646 / DSM 10631 / Aspo-2)</name>
    <name type="common">Desulfovibrio aespoeensis</name>
    <dbReference type="NCBI Taxonomy" id="643562"/>
    <lineage>
        <taxon>Bacteria</taxon>
        <taxon>Pseudomonadati</taxon>
        <taxon>Thermodesulfobacteriota</taxon>
        <taxon>Desulfovibrionia</taxon>
        <taxon>Desulfovibrionales</taxon>
        <taxon>Desulfovibrionaceae</taxon>
    </lineage>
</organism>
<evidence type="ECO:0000256" key="2">
    <source>
        <dbReference type="SAM" id="MobiDB-lite"/>
    </source>
</evidence>
<dbReference type="KEGG" id="das:Daes_3029"/>